<reference evidence="2 3" key="1">
    <citation type="journal article" date="2022" name="Nat. Ecol. Evol.">
        <title>A masculinizing supergene underlies an exaggerated male reproductive morph in a spider.</title>
        <authorList>
            <person name="Hendrickx F."/>
            <person name="De Corte Z."/>
            <person name="Sonet G."/>
            <person name="Van Belleghem S.M."/>
            <person name="Kostlbacher S."/>
            <person name="Vangestel C."/>
        </authorList>
    </citation>
    <scope>NUCLEOTIDE SEQUENCE [LARGE SCALE GENOMIC DNA]</scope>
    <source>
        <strain evidence="2">W744_W776</strain>
    </source>
</reference>
<feature type="transmembrane region" description="Helical" evidence="1">
    <location>
        <begin position="61"/>
        <end position="82"/>
    </location>
</feature>
<protein>
    <submittedName>
        <fullName evidence="2">Uncharacterized protein</fullName>
    </submittedName>
</protein>
<evidence type="ECO:0000256" key="1">
    <source>
        <dbReference type="SAM" id="Phobius"/>
    </source>
</evidence>
<evidence type="ECO:0000313" key="3">
    <source>
        <dbReference type="Proteomes" id="UP000827092"/>
    </source>
</evidence>
<keyword evidence="3" id="KW-1185">Reference proteome</keyword>
<comment type="caution">
    <text evidence="2">The sequence shown here is derived from an EMBL/GenBank/DDBJ whole genome shotgun (WGS) entry which is preliminary data.</text>
</comment>
<sequence>MFGIKKLILISAMVLLLASAIMQVYVMYTMSTSQEYVVTTGTNVVTTPGTDAAAYWKDNSWLMIAPSAGSLITMSLVGFLFVMT</sequence>
<dbReference type="Proteomes" id="UP000827092">
    <property type="component" value="Unassembled WGS sequence"/>
</dbReference>
<accession>A0AAV6TT90</accession>
<keyword evidence="1" id="KW-0472">Membrane</keyword>
<organism evidence="2 3">
    <name type="scientific">Oedothorax gibbosus</name>
    <dbReference type="NCBI Taxonomy" id="931172"/>
    <lineage>
        <taxon>Eukaryota</taxon>
        <taxon>Metazoa</taxon>
        <taxon>Ecdysozoa</taxon>
        <taxon>Arthropoda</taxon>
        <taxon>Chelicerata</taxon>
        <taxon>Arachnida</taxon>
        <taxon>Araneae</taxon>
        <taxon>Araneomorphae</taxon>
        <taxon>Entelegynae</taxon>
        <taxon>Araneoidea</taxon>
        <taxon>Linyphiidae</taxon>
        <taxon>Erigoninae</taxon>
        <taxon>Oedothorax</taxon>
    </lineage>
</organism>
<evidence type="ECO:0000313" key="2">
    <source>
        <dbReference type="EMBL" id="KAG8175189.1"/>
    </source>
</evidence>
<proteinExistence type="predicted"/>
<dbReference type="EMBL" id="JAFNEN010001048">
    <property type="protein sequence ID" value="KAG8175189.1"/>
    <property type="molecule type" value="Genomic_DNA"/>
</dbReference>
<feature type="transmembrane region" description="Helical" evidence="1">
    <location>
        <begin position="7"/>
        <end position="28"/>
    </location>
</feature>
<name>A0AAV6TT90_9ARAC</name>
<keyword evidence="1" id="KW-1133">Transmembrane helix</keyword>
<dbReference type="AlphaFoldDB" id="A0AAV6TT90"/>
<gene>
    <name evidence="2" type="ORF">JTE90_022612</name>
</gene>
<keyword evidence="1" id="KW-0812">Transmembrane</keyword>